<proteinExistence type="predicted"/>
<protein>
    <submittedName>
        <fullName evidence="4">Putative membrane protein</fullName>
    </submittedName>
</protein>
<dbReference type="InterPro" id="IPR021994">
    <property type="entry name" value="DUF3592"/>
</dbReference>
<name>M5RJW1_9BACT</name>
<keyword evidence="2" id="KW-0812">Transmembrane</keyword>
<reference evidence="4 5" key="1">
    <citation type="journal article" date="2013" name="Mar. Genomics">
        <title>Expression of sulfatases in Rhodopirellula baltica and the diversity of sulfatases in the genus Rhodopirellula.</title>
        <authorList>
            <person name="Wegner C.E."/>
            <person name="Richter-Heitmann T."/>
            <person name="Klindworth A."/>
            <person name="Klockow C."/>
            <person name="Richter M."/>
            <person name="Achstetter T."/>
            <person name="Glockner F.O."/>
            <person name="Harder J."/>
        </authorList>
    </citation>
    <scope>NUCLEOTIDE SEQUENCE [LARGE SCALE GENOMIC DNA]</scope>
    <source>
        <strain evidence="4 5">SM1</strain>
    </source>
</reference>
<feature type="transmembrane region" description="Helical" evidence="2">
    <location>
        <begin position="143"/>
        <end position="167"/>
    </location>
</feature>
<gene>
    <name evidence="4" type="ORF">RMSM_03476</name>
</gene>
<organism evidence="4 5">
    <name type="scientific">Rhodopirellula maiorica SM1</name>
    <dbReference type="NCBI Taxonomy" id="1265738"/>
    <lineage>
        <taxon>Bacteria</taxon>
        <taxon>Pseudomonadati</taxon>
        <taxon>Planctomycetota</taxon>
        <taxon>Planctomycetia</taxon>
        <taxon>Pirellulales</taxon>
        <taxon>Pirellulaceae</taxon>
        <taxon>Novipirellula</taxon>
    </lineage>
</organism>
<evidence type="ECO:0000256" key="2">
    <source>
        <dbReference type="SAM" id="Phobius"/>
    </source>
</evidence>
<feature type="region of interest" description="Disordered" evidence="1">
    <location>
        <begin position="16"/>
        <end position="36"/>
    </location>
</feature>
<dbReference type="Pfam" id="PF12158">
    <property type="entry name" value="DUF3592"/>
    <property type="match status" value="1"/>
</dbReference>
<dbReference type="AlphaFoldDB" id="M5RJW1"/>
<keyword evidence="2" id="KW-0472">Membrane</keyword>
<feature type="domain" description="DUF3592" evidence="3">
    <location>
        <begin position="186"/>
        <end position="271"/>
    </location>
</feature>
<dbReference type="PATRIC" id="fig|1265738.3.peg.3473"/>
<keyword evidence="2" id="KW-1133">Transmembrane helix</keyword>
<dbReference type="EMBL" id="ANOG01000501">
    <property type="protein sequence ID" value="EMI19595.1"/>
    <property type="molecule type" value="Genomic_DNA"/>
</dbReference>
<evidence type="ECO:0000313" key="5">
    <source>
        <dbReference type="Proteomes" id="UP000011991"/>
    </source>
</evidence>
<evidence type="ECO:0000313" key="4">
    <source>
        <dbReference type="EMBL" id="EMI19595.1"/>
    </source>
</evidence>
<accession>M5RJW1</accession>
<evidence type="ECO:0000259" key="3">
    <source>
        <dbReference type="Pfam" id="PF12158"/>
    </source>
</evidence>
<evidence type="ECO:0000256" key="1">
    <source>
        <dbReference type="SAM" id="MobiDB-lite"/>
    </source>
</evidence>
<feature type="transmembrane region" description="Helical" evidence="2">
    <location>
        <begin position="277"/>
        <end position="301"/>
    </location>
</feature>
<sequence length="314" mass="33128">MAGKVVTTPCCQTKVRVPAPKSTSPAPAPAPAPAATSNRIEVKCPCGQLLAMARPTSAVEVACPKCKQRLRVGGPAATPQPIADTPLANKDLFGDLPTPGAAAWSSPSQLQPSPSARKPVAAGTSKPTIQKRLPRLGFLEDGFGVPILLVAALVFLGIFTALGVYLLGEANENMALAAASEDWQATEGKILDSGFDVRGIQRRKQAATIRVRYEYTVGGANYTGNKLSFEKQDSFSPAVAEAKLKPYPPGAQCTVYYDPEKPTDSVLIKGTQGSNQLYFWLGLASILCGIVMAIDCVLGAINAHRFPPPKVPLF</sequence>
<dbReference type="Proteomes" id="UP000011991">
    <property type="component" value="Unassembled WGS sequence"/>
</dbReference>
<feature type="compositionally biased region" description="Low complexity" evidence="1">
    <location>
        <begin position="101"/>
        <end position="116"/>
    </location>
</feature>
<comment type="caution">
    <text evidence="4">The sequence shown here is derived from an EMBL/GenBank/DDBJ whole genome shotgun (WGS) entry which is preliminary data.</text>
</comment>
<feature type="region of interest" description="Disordered" evidence="1">
    <location>
        <begin position="101"/>
        <end position="126"/>
    </location>
</feature>
<keyword evidence="5" id="KW-1185">Reference proteome</keyword>